<dbReference type="AlphaFoldDB" id="A0A8S9KJI6"/>
<feature type="chain" id="PRO_5035719988" description="Endonuclease/exonuclease/phosphatase domain-containing protein" evidence="2">
    <location>
        <begin position="26"/>
        <end position="366"/>
    </location>
</feature>
<proteinExistence type="predicted"/>
<name>A0A8S9KJI6_BRACR</name>
<organism evidence="3">
    <name type="scientific">Brassica cretica</name>
    <name type="common">Mustard</name>
    <dbReference type="NCBI Taxonomy" id="69181"/>
    <lineage>
        <taxon>Eukaryota</taxon>
        <taxon>Viridiplantae</taxon>
        <taxon>Streptophyta</taxon>
        <taxon>Embryophyta</taxon>
        <taxon>Tracheophyta</taxon>
        <taxon>Spermatophyta</taxon>
        <taxon>Magnoliopsida</taxon>
        <taxon>eudicotyledons</taxon>
        <taxon>Gunneridae</taxon>
        <taxon>Pentapetalae</taxon>
        <taxon>rosids</taxon>
        <taxon>malvids</taxon>
        <taxon>Brassicales</taxon>
        <taxon>Brassicaceae</taxon>
        <taxon>Brassiceae</taxon>
        <taxon>Brassica</taxon>
    </lineage>
</organism>
<dbReference type="PANTHER" id="PTHR33710">
    <property type="entry name" value="BNAC02G09200D PROTEIN"/>
    <property type="match status" value="1"/>
</dbReference>
<feature type="region of interest" description="Disordered" evidence="1">
    <location>
        <begin position="56"/>
        <end position="86"/>
    </location>
</feature>
<feature type="signal peptide" evidence="2">
    <location>
        <begin position="1"/>
        <end position="25"/>
    </location>
</feature>
<evidence type="ECO:0000256" key="1">
    <source>
        <dbReference type="SAM" id="MobiDB-lite"/>
    </source>
</evidence>
<comment type="caution">
    <text evidence="3">The sequence shown here is derived from an EMBL/GenBank/DDBJ whole genome shotgun (WGS) entry which is preliminary data.</text>
</comment>
<dbReference type="PANTHER" id="PTHR33710:SF77">
    <property type="entry name" value="DNASE I-LIKE SUPERFAMILY PROTEIN"/>
    <property type="match status" value="1"/>
</dbReference>
<gene>
    <name evidence="3" type="ORF">F2Q70_00043797</name>
</gene>
<evidence type="ECO:0000256" key="2">
    <source>
        <dbReference type="SAM" id="SignalP"/>
    </source>
</evidence>
<dbReference type="Gene3D" id="3.60.10.10">
    <property type="entry name" value="Endonuclease/exonuclease/phosphatase"/>
    <property type="match status" value="1"/>
</dbReference>
<dbReference type="InterPro" id="IPR036691">
    <property type="entry name" value="Endo/exonu/phosph_ase_sf"/>
</dbReference>
<protein>
    <recommendedName>
        <fullName evidence="4">Endonuclease/exonuclease/phosphatase domain-containing protein</fullName>
    </recommendedName>
</protein>
<dbReference type="SUPFAM" id="SSF56219">
    <property type="entry name" value="DNase I-like"/>
    <property type="match status" value="1"/>
</dbReference>
<accession>A0A8S9KJI6</accession>
<sequence length="366" mass="41680">MSLTLKRFLLLSSSIWFLAFPVCSPSTFFIPSPPIVHVSVSNCPLLNTLASNPFLTSEPVPRPSPKRSRSSPTHSPPRSSNTNPNPFAQSLALLNPKFYSNHNSDPNGRIILIWGDTLNVQILSQSRQCITCKLCFPNQQSTYYSDIYGLNLSSDRVDLWIEPIHLQSTLALDNSSWILGGDLNQIIYPMEHSDPDITVPDYLMYQLRDCFTQLGLFDLRFIGPTFTWINSQPSFPISKKLDRLMVNNSFVASFPHALSSFLPPLFSDHSSCVLDLAFSLSLAGSKPNKFQNYLIKHPGFVQLLQDAWIRTGNVQALKNPCPSMFQAERDLHKKWNFLQEIEEMFFRQKSRNNWLREGDLNTTYLQ</sequence>
<evidence type="ECO:0008006" key="4">
    <source>
        <dbReference type="Google" id="ProtNLM"/>
    </source>
</evidence>
<evidence type="ECO:0000313" key="3">
    <source>
        <dbReference type="EMBL" id="KAF2593566.1"/>
    </source>
</evidence>
<keyword evidence="2" id="KW-0732">Signal</keyword>
<reference evidence="3" key="1">
    <citation type="submission" date="2019-12" db="EMBL/GenBank/DDBJ databases">
        <title>Genome sequencing and annotation of Brassica cretica.</title>
        <authorList>
            <person name="Studholme D.J."/>
            <person name="Sarris P.F."/>
        </authorList>
    </citation>
    <scope>NUCLEOTIDE SEQUENCE</scope>
    <source>
        <strain evidence="3">PFS-102/07</strain>
        <tissue evidence="3">Leaf</tissue>
    </source>
</reference>
<dbReference type="EMBL" id="QGKY02000164">
    <property type="protein sequence ID" value="KAF2593566.1"/>
    <property type="molecule type" value="Genomic_DNA"/>
</dbReference>
<feature type="compositionally biased region" description="Low complexity" evidence="1">
    <location>
        <begin position="70"/>
        <end position="86"/>
    </location>
</feature>